<dbReference type="Gene3D" id="3.40.390.10">
    <property type="entry name" value="Collagenase (Catalytic Domain)"/>
    <property type="match status" value="1"/>
</dbReference>
<dbReference type="Proteomes" id="UP001556367">
    <property type="component" value="Unassembled WGS sequence"/>
</dbReference>
<comment type="caution">
    <text evidence="2">The sequence shown here is derived from an EMBL/GenBank/DDBJ whole genome shotgun (WGS) entry which is preliminary data.</text>
</comment>
<evidence type="ECO:0000259" key="1">
    <source>
        <dbReference type="Pfam" id="PF14521"/>
    </source>
</evidence>
<dbReference type="EMBL" id="JASNQZ010000003">
    <property type="protein sequence ID" value="KAL0959139.1"/>
    <property type="molecule type" value="Genomic_DNA"/>
</dbReference>
<dbReference type="InterPro" id="IPR029463">
    <property type="entry name" value="Lys_MEP"/>
</dbReference>
<proteinExistence type="predicted"/>
<dbReference type="Pfam" id="PF14521">
    <property type="entry name" value="Aspzincin_M35"/>
    <property type="match status" value="1"/>
</dbReference>
<dbReference type="InterPro" id="IPR024079">
    <property type="entry name" value="MetalloPept_cat_dom_sf"/>
</dbReference>
<accession>A0ABR3JU17</accession>
<gene>
    <name evidence="2" type="ORF">HGRIS_014426</name>
</gene>
<dbReference type="SUPFAM" id="SSF55486">
    <property type="entry name" value="Metalloproteases ('zincins'), catalytic domain"/>
    <property type="match status" value="1"/>
</dbReference>
<sequence>MVNRAIPIATSVIDGAWCYLQKLGEKPKLSGTQQEIYTSIFGTYSEANYLHVYKHFRAKARDFELSGQGVKKNKLTYEAASKDEAMFKDKKGKTTERVSWVRSEGYRVYLGPRFMKATPGEQVRALVHEPMHFRYTADPGSSAGPTPGANSASEENYDTSAIKALAKKSPELAINNADSLTMFAAKVYGLEGCPKTADKATIDSLQKIFK</sequence>
<name>A0ABR3JU17_9AGAR</name>
<keyword evidence="3" id="KW-1185">Reference proteome</keyword>
<protein>
    <recommendedName>
        <fullName evidence="1">Lysine-specific metallo-endopeptidase domain-containing protein</fullName>
    </recommendedName>
</protein>
<feature type="domain" description="Lysine-specific metallo-endopeptidase" evidence="1">
    <location>
        <begin position="32"/>
        <end position="185"/>
    </location>
</feature>
<evidence type="ECO:0000313" key="3">
    <source>
        <dbReference type="Proteomes" id="UP001556367"/>
    </source>
</evidence>
<organism evidence="2 3">
    <name type="scientific">Hohenbuehelia grisea</name>
    <dbReference type="NCBI Taxonomy" id="104357"/>
    <lineage>
        <taxon>Eukaryota</taxon>
        <taxon>Fungi</taxon>
        <taxon>Dikarya</taxon>
        <taxon>Basidiomycota</taxon>
        <taxon>Agaricomycotina</taxon>
        <taxon>Agaricomycetes</taxon>
        <taxon>Agaricomycetidae</taxon>
        <taxon>Agaricales</taxon>
        <taxon>Pleurotineae</taxon>
        <taxon>Pleurotaceae</taxon>
        <taxon>Hohenbuehelia</taxon>
    </lineage>
</organism>
<evidence type="ECO:0000313" key="2">
    <source>
        <dbReference type="EMBL" id="KAL0959139.1"/>
    </source>
</evidence>
<reference evidence="3" key="1">
    <citation type="submission" date="2024-06" db="EMBL/GenBank/DDBJ databases">
        <title>Multi-omics analyses provide insights into the biosynthesis of the anticancer antibiotic pleurotin in Hohenbuehelia grisea.</title>
        <authorList>
            <person name="Weaver J.A."/>
            <person name="Alberti F."/>
        </authorList>
    </citation>
    <scope>NUCLEOTIDE SEQUENCE [LARGE SCALE GENOMIC DNA]</scope>
    <source>
        <strain evidence="3">T-177</strain>
    </source>
</reference>